<feature type="signal peptide" evidence="3">
    <location>
        <begin position="1"/>
        <end position="24"/>
    </location>
</feature>
<reference evidence="6" key="1">
    <citation type="journal article" date="2014" name="Genome Announc.">
        <title>Genome sequence and annotation of Acremonium chrysogenum, producer of the beta-lactam antibiotic cephalosporin C.</title>
        <authorList>
            <person name="Terfehr D."/>
            <person name="Dahlmann T.A."/>
            <person name="Specht T."/>
            <person name="Zadra I."/>
            <person name="Kuernsteiner H."/>
            <person name="Kueck U."/>
        </authorList>
    </citation>
    <scope>NUCLEOTIDE SEQUENCE [LARGE SCALE GENOMIC DNA]</scope>
    <source>
        <strain evidence="6">ATCC 11550 / CBS 779.69 / DSM 880 / IAM 14645 / JCM 23072 / IMI 49137</strain>
    </source>
</reference>
<dbReference type="InterPro" id="IPR040234">
    <property type="entry name" value="QC/QCL"/>
</dbReference>
<dbReference type="AlphaFoldDB" id="A0A086ST63"/>
<dbReference type="CDD" id="cd03880">
    <property type="entry name" value="M28_QC_like"/>
    <property type="match status" value="1"/>
</dbReference>
<evidence type="ECO:0000256" key="1">
    <source>
        <dbReference type="ARBA" id="ARBA00022679"/>
    </source>
</evidence>
<keyword evidence="1 5" id="KW-0808">Transferase</keyword>
<accession>A0A086ST63</accession>
<dbReference type="HOGENOM" id="CLU_045003_0_0_1"/>
<sequence>MKTTMPLPATWFLLMAYLLSYVESAASSFATLTDDHLRNIPSPGDDFDIHDGKLLAPILIPRVPGTEGSLKVQQHFVDFFAHELPDWDAISQNSTSKTPATGDRDVPFVNWIFRRDPPWAREGDVGRLTLVAHFDSLMKPEGFIGAIDSAAPCAMLMHVARSIDKALSAKWKAMEDSGDDGLEEAKGIQIIFMDGEEAFERWTDTDSLYGARSLAEEWDTHAYGSMSTYKTPLQSISLFVLLDLLGAADPTVPSYFLPTHWAYRNMASLEKRMRDLDILESKPKEAFMPDSAKTADRFGRGYIGDDHVPFMQRGVEILHLIPSPFPVDLWHKMEDDGEHLDLPTCRDWSKIVTAFTMEWLELGQYMPEVKGAVRQDVKGSGTGIHKNKRTEL</sequence>
<keyword evidence="3" id="KW-0378">Hydrolase</keyword>
<dbReference type="GO" id="GO:0006508">
    <property type="term" value="P:proteolysis"/>
    <property type="evidence" value="ECO:0007669"/>
    <property type="project" value="UniProtKB-KW"/>
</dbReference>
<dbReference type="Pfam" id="PF04389">
    <property type="entry name" value="Peptidase_M28"/>
    <property type="match status" value="1"/>
</dbReference>
<dbReference type="EC" id="3.4.-.-" evidence="3"/>
<organism evidence="5 6">
    <name type="scientific">Hapsidospora chrysogenum (strain ATCC 11550 / CBS 779.69 / DSM 880 / IAM 14645 / JCM 23072 / IMI 49137)</name>
    <name type="common">Acremonium chrysogenum</name>
    <dbReference type="NCBI Taxonomy" id="857340"/>
    <lineage>
        <taxon>Eukaryota</taxon>
        <taxon>Fungi</taxon>
        <taxon>Dikarya</taxon>
        <taxon>Ascomycota</taxon>
        <taxon>Pezizomycotina</taxon>
        <taxon>Sordariomycetes</taxon>
        <taxon>Hypocreomycetidae</taxon>
        <taxon>Hypocreales</taxon>
        <taxon>Bionectriaceae</taxon>
        <taxon>Hapsidospora</taxon>
    </lineage>
</organism>
<evidence type="ECO:0000256" key="2">
    <source>
        <dbReference type="ARBA" id="ARBA00023315"/>
    </source>
</evidence>
<keyword evidence="3" id="KW-0732">Signal</keyword>
<dbReference type="SUPFAM" id="SSF53187">
    <property type="entry name" value="Zn-dependent exopeptidases"/>
    <property type="match status" value="1"/>
</dbReference>
<protein>
    <recommendedName>
        <fullName evidence="3">Peptide hydrolase</fullName>
        <ecNumber evidence="3">3.4.-.-</ecNumber>
    </recommendedName>
</protein>
<dbReference type="GO" id="GO:0016603">
    <property type="term" value="F:glutaminyl-peptide cyclotransferase activity"/>
    <property type="evidence" value="ECO:0007669"/>
    <property type="project" value="InterPro"/>
</dbReference>
<dbReference type="PANTHER" id="PTHR12283">
    <property type="entry name" value="GLUTAMINYL-PEPTIDE CYCLOTRANSFERASE"/>
    <property type="match status" value="1"/>
</dbReference>
<evidence type="ECO:0000313" key="6">
    <source>
        <dbReference type="Proteomes" id="UP000029964"/>
    </source>
</evidence>
<keyword evidence="3" id="KW-0645">Protease</keyword>
<dbReference type="FunFam" id="3.40.630.10:FF:000074">
    <property type="entry name" value="Peptide hydrolase"/>
    <property type="match status" value="1"/>
</dbReference>
<comment type="caution">
    <text evidence="5">The sequence shown here is derived from an EMBL/GenBank/DDBJ whole genome shotgun (WGS) entry which is preliminary data.</text>
</comment>
<keyword evidence="6" id="KW-1185">Reference proteome</keyword>
<dbReference type="GO" id="GO:0008270">
    <property type="term" value="F:zinc ion binding"/>
    <property type="evidence" value="ECO:0007669"/>
    <property type="project" value="TreeGrafter"/>
</dbReference>
<dbReference type="OrthoDB" id="3907302at2759"/>
<feature type="chain" id="PRO_5005106425" description="Peptide hydrolase" evidence="3">
    <location>
        <begin position="25"/>
        <end position="392"/>
    </location>
</feature>
<name>A0A086ST63_HAPC1</name>
<dbReference type="GO" id="GO:0008233">
    <property type="term" value="F:peptidase activity"/>
    <property type="evidence" value="ECO:0007669"/>
    <property type="project" value="UniProtKB-KW"/>
</dbReference>
<keyword evidence="3" id="KW-0862">Zinc</keyword>
<comment type="similarity">
    <text evidence="3">Belongs to the peptidase M28 family.</text>
</comment>
<dbReference type="STRING" id="857340.A0A086ST63"/>
<dbReference type="InterPro" id="IPR037457">
    <property type="entry name" value="M28_QC"/>
</dbReference>
<feature type="domain" description="Peptidase M28" evidence="4">
    <location>
        <begin position="127"/>
        <end position="355"/>
    </location>
</feature>
<dbReference type="EMBL" id="JPKY01000240">
    <property type="protein sequence ID" value="KFH40295.1"/>
    <property type="molecule type" value="Genomic_DNA"/>
</dbReference>
<dbReference type="InterPro" id="IPR007484">
    <property type="entry name" value="Peptidase_M28"/>
</dbReference>
<keyword evidence="2" id="KW-0012">Acyltransferase</keyword>
<dbReference type="Proteomes" id="UP000029964">
    <property type="component" value="Unassembled WGS sequence"/>
</dbReference>
<dbReference type="Gene3D" id="3.40.630.10">
    <property type="entry name" value="Zn peptidases"/>
    <property type="match status" value="1"/>
</dbReference>
<dbReference type="PANTHER" id="PTHR12283:SF2">
    <property type="entry name" value="PEPTIDE HYDROLASE"/>
    <property type="match status" value="1"/>
</dbReference>
<evidence type="ECO:0000259" key="4">
    <source>
        <dbReference type="Pfam" id="PF04389"/>
    </source>
</evidence>
<evidence type="ECO:0000313" key="5">
    <source>
        <dbReference type="EMBL" id="KFH40295.1"/>
    </source>
</evidence>
<keyword evidence="3" id="KW-0479">Metal-binding</keyword>
<gene>
    <name evidence="5" type="ORF">ACRE_090450</name>
</gene>
<evidence type="ECO:0000256" key="3">
    <source>
        <dbReference type="RuleBase" id="RU361240"/>
    </source>
</evidence>
<proteinExistence type="inferred from homology"/>